<gene>
    <name evidence="2" type="ORF">R69888_05606</name>
</gene>
<dbReference type="InterPro" id="IPR014710">
    <property type="entry name" value="RmlC-like_jellyroll"/>
</dbReference>
<keyword evidence="3" id="KW-1185">Reference proteome</keyword>
<name>A0ABN7MJ78_9BURK</name>
<reference evidence="2 3" key="1">
    <citation type="submission" date="2021-02" db="EMBL/GenBank/DDBJ databases">
        <authorList>
            <person name="Vanwijnsberghe S."/>
        </authorList>
    </citation>
    <scope>NUCLEOTIDE SEQUENCE [LARGE SCALE GENOMIC DNA]</scope>
    <source>
        <strain evidence="2 3">LMG 31837</strain>
    </source>
</reference>
<dbReference type="InterPro" id="IPR018490">
    <property type="entry name" value="cNMP-bd_dom_sf"/>
</dbReference>
<accession>A0ABN7MJ78</accession>
<dbReference type="PANTHER" id="PTHR24567">
    <property type="entry name" value="CRP FAMILY TRANSCRIPTIONAL REGULATORY PROTEIN"/>
    <property type="match status" value="1"/>
</dbReference>
<sequence>MSLSSQISQDHRPYPCLVKTRDARSNSSPGERILNHQRSPWSRAAAPGEVIYAEGFAGDAVIYVIADGKVEISTQCDEKKVILATLGKGEFFGEASLLPAEPRAHTAKALSFCQLTVIAASVVEEELERVSPLLRHIVRTMIRRVKKKDDVLATNTHADFLPGVLSYAHVLSLMAGSESADRMDGRARRAQGEECSVPLPEVIKKCHAIAGHSRPHVMAMLKRMEKLNLVTLEPGRSDRLSTQSARYSAQDGAAGRQLVTFDPVRITERAQQVADHDLDVSINSELELIELADLEALIGVEKNLILNKLSHAEIAEDIFAFRKTRVLNYVEEKGITYFSRRNPRGNSELKSLADLEFVDQRTLFEAVSAFDTYDLAKLLAAVTGEPVSDRLFSVMTEARKKEVSWVMRREIKIDPLEIAEIEERFIETVRTIKSSAATAAPLSNVDA</sequence>
<dbReference type="SMART" id="SM00100">
    <property type="entry name" value="cNMP"/>
    <property type="match status" value="1"/>
</dbReference>
<dbReference type="Gene3D" id="2.60.120.10">
    <property type="entry name" value="Jelly Rolls"/>
    <property type="match status" value="1"/>
</dbReference>
<dbReference type="CDD" id="cd00038">
    <property type="entry name" value="CAP_ED"/>
    <property type="match status" value="1"/>
</dbReference>
<organism evidence="2 3">
    <name type="scientific">Paraburkholderia haematera</name>
    <dbReference type="NCBI Taxonomy" id="2793077"/>
    <lineage>
        <taxon>Bacteria</taxon>
        <taxon>Pseudomonadati</taxon>
        <taxon>Pseudomonadota</taxon>
        <taxon>Betaproteobacteria</taxon>
        <taxon>Burkholderiales</taxon>
        <taxon>Burkholderiaceae</taxon>
        <taxon>Paraburkholderia</taxon>
    </lineage>
</organism>
<dbReference type="SUPFAM" id="SSF51206">
    <property type="entry name" value="cAMP-binding domain-like"/>
    <property type="match status" value="1"/>
</dbReference>
<dbReference type="InterPro" id="IPR050397">
    <property type="entry name" value="Env_Response_Regulators"/>
</dbReference>
<dbReference type="EMBL" id="CAJNBK010000023">
    <property type="protein sequence ID" value="CAE6809916.1"/>
    <property type="molecule type" value="Genomic_DNA"/>
</dbReference>
<dbReference type="PANTHER" id="PTHR24567:SF74">
    <property type="entry name" value="HTH-TYPE TRANSCRIPTIONAL REGULATOR ARCR"/>
    <property type="match status" value="1"/>
</dbReference>
<dbReference type="Gene3D" id="1.10.220.30">
    <property type="match status" value="1"/>
</dbReference>
<evidence type="ECO:0000313" key="2">
    <source>
        <dbReference type="EMBL" id="CAE6809916.1"/>
    </source>
</evidence>
<dbReference type="Pfam" id="PF00027">
    <property type="entry name" value="cNMP_binding"/>
    <property type="match status" value="1"/>
</dbReference>
<protein>
    <recommendedName>
        <fullName evidence="1">Cyclic nucleotide-binding domain-containing protein</fullName>
    </recommendedName>
</protein>
<dbReference type="PROSITE" id="PS50042">
    <property type="entry name" value="CNMP_BINDING_3"/>
    <property type="match status" value="1"/>
</dbReference>
<dbReference type="Proteomes" id="UP000672526">
    <property type="component" value="Unassembled WGS sequence"/>
</dbReference>
<proteinExistence type="predicted"/>
<comment type="caution">
    <text evidence="2">The sequence shown here is derived from an EMBL/GenBank/DDBJ whole genome shotgun (WGS) entry which is preliminary data.</text>
</comment>
<evidence type="ECO:0000259" key="1">
    <source>
        <dbReference type="PROSITE" id="PS50042"/>
    </source>
</evidence>
<dbReference type="InterPro" id="IPR000595">
    <property type="entry name" value="cNMP-bd_dom"/>
</dbReference>
<feature type="domain" description="Cyclic nucleotide-binding" evidence="1">
    <location>
        <begin position="62"/>
        <end position="144"/>
    </location>
</feature>
<evidence type="ECO:0000313" key="3">
    <source>
        <dbReference type="Proteomes" id="UP000672526"/>
    </source>
</evidence>